<evidence type="ECO:0000259" key="3">
    <source>
        <dbReference type="PROSITE" id="PS50158"/>
    </source>
</evidence>
<keyword evidence="5" id="KW-1185">Reference proteome</keyword>
<feature type="domain" description="CCHC-type" evidence="3">
    <location>
        <begin position="68"/>
        <end position="84"/>
    </location>
</feature>
<dbReference type="GO" id="GO:0003676">
    <property type="term" value="F:nucleic acid binding"/>
    <property type="evidence" value="ECO:0007669"/>
    <property type="project" value="InterPro"/>
</dbReference>
<dbReference type="SMART" id="SM00343">
    <property type="entry name" value="ZnF_C2HC"/>
    <property type="match status" value="1"/>
</dbReference>
<feature type="compositionally biased region" description="Polar residues" evidence="2">
    <location>
        <begin position="27"/>
        <end position="37"/>
    </location>
</feature>
<dbReference type="InterPro" id="IPR001878">
    <property type="entry name" value="Znf_CCHC"/>
</dbReference>
<evidence type="ECO:0000256" key="1">
    <source>
        <dbReference type="PROSITE-ProRule" id="PRU00047"/>
    </source>
</evidence>
<keyword evidence="1" id="KW-0479">Metal-binding</keyword>
<dbReference type="SUPFAM" id="SSF57756">
    <property type="entry name" value="Retrovirus zinc finger-like domains"/>
    <property type="match status" value="1"/>
</dbReference>
<dbReference type="AlphaFoldDB" id="A0A9D4Y3R4"/>
<dbReference type="Gramene" id="Psat03G0433900-T1">
    <property type="protein sequence ID" value="KAI5429721.1"/>
    <property type="gene ID" value="KIW84_034339"/>
</dbReference>
<sequence length="234" mass="25733">MLVGDTLTMDETRTALLAGDLRKVATSNMTSGSNEQAQGLFARGRGNDRGNSKRGKSKSKSRSLAETRCYKCGELGHWKKDCRNKRVQWKDKNNKNKGDQDVKHEASVASESKGCKLIGKNGILKVVSGSLLVMKGIRQRNLYHLVGSIATGDIAVGIAGSKKNQTNKDVTFDENSMVGLPKADVSKGGDVVTSKSQVVEIEESEDQPDSTHDQEAHYDTHYEEYNDLEREEVQ</sequence>
<dbReference type="PROSITE" id="PS50158">
    <property type="entry name" value="ZF_CCHC"/>
    <property type="match status" value="1"/>
</dbReference>
<proteinExistence type="predicted"/>
<dbReference type="Proteomes" id="UP001058974">
    <property type="component" value="Chromosome 3"/>
</dbReference>
<keyword evidence="1" id="KW-0862">Zinc</keyword>
<gene>
    <name evidence="4" type="ORF">KIW84_034339</name>
</gene>
<feature type="region of interest" description="Disordered" evidence="2">
    <location>
        <begin position="27"/>
        <end position="62"/>
    </location>
</feature>
<evidence type="ECO:0000313" key="4">
    <source>
        <dbReference type="EMBL" id="KAI5429721.1"/>
    </source>
</evidence>
<evidence type="ECO:0000256" key="2">
    <source>
        <dbReference type="SAM" id="MobiDB-lite"/>
    </source>
</evidence>
<dbReference type="Pfam" id="PF00098">
    <property type="entry name" value="zf-CCHC"/>
    <property type="match status" value="1"/>
</dbReference>
<feature type="compositionally biased region" description="Basic residues" evidence="2">
    <location>
        <begin position="52"/>
        <end position="61"/>
    </location>
</feature>
<name>A0A9D4Y3R4_PEA</name>
<reference evidence="4 5" key="1">
    <citation type="journal article" date="2022" name="Nat. Genet.">
        <title>Improved pea reference genome and pan-genome highlight genomic features and evolutionary characteristics.</title>
        <authorList>
            <person name="Yang T."/>
            <person name="Liu R."/>
            <person name="Luo Y."/>
            <person name="Hu S."/>
            <person name="Wang D."/>
            <person name="Wang C."/>
            <person name="Pandey M.K."/>
            <person name="Ge S."/>
            <person name="Xu Q."/>
            <person name="Li N."/>
            <person name="Li G."/>
            <person name="Huang Y."/>
            <person name="Saxena R.K."/>
            <person name="Ji Y."/>
            <person name="Li M."/>
            <person name="Yan X."/>
            <person name="He Y."/>
            <person name="Liu Y."/>
            <person name="Wang X."/>
            <person name="Xiang C."/>
            <person name="Varshney R.K."/>
            <person name="Ding H."/>
            <person name="Gao S."/>
            <person name="Zong X."/>
        </authorList>
    </citation>
    <scope>NUCLEOTIDE SEQUENCE [LARGE SCALE GENOMIC DNA]</scope>
    <source>
        <strain evidence="4 5">cv. Zhongwan 6</strain>
    </source>
</reference>
<feature type="region of interest" description="Disordered" evidence="2">
    <location>
        <begin position="183"/>
        <end position="234"/>
    </location>
</feature>
<dbReference type="Gene3D" id="4.10.60.10">
    <property type="entry name" value="Zinc finger, CCHC-type"/>
    <property type="match status" value="1"/>
</dbReference>
<keyword evidence="1" id="KW-0863">Zinc-finger</keyword>
<organism evidence="4 5">
    <name type="scientific">Pisum sativum</name>
    <name type="common">Garden pea</name>
    <name type="synonym">Lathyrus oleraceus</name>
    <dbReference type="NCBI Taxonomy" id="3888"/>
    <lineage>
        <taxon>Eukaryota</taxon>
        <taxon>Viridiplantae</taxon>
        <taxon>Streptophyta</taxon>
        <taxon>Embryophyta</taxon>
        <taxon>Tracheophyta</taxon>
        <taxon>Spermatophyta</taxon>
        <taxon>Magnoliopsida</taxon>
        <taxon>eudicotyledons</taxon>
        <taxon>Gunneridae</taxon>
        <taxon>Pentapetalae</taxon>
        <taxon>rosids</taxon>
        <taxon>fabids</taxon>
        <taxon>Fabales</taxon>
        <taxon>Fabaceae</taxon>
        <taxon>Papilionoideae</taxon>
        <taxon>50 kb inversion clade</taxon>
        <taxon>NPAAA clade</taxon>
        <taxon>Hologalegina</taxon>
        <taxon>IRL clade</taxon>
        <taxon>Fabeae</taxon>
        <taxon>Lathyrus</taxon>
    </lineage>
</organism>
<dbReference type="GO" id="GO:0008270">
    <property type="term" value="F:zinc ion binding"/>
    <property type="evidence" value="ECO:0007669"/>
    <property type="project" value="UniProtKB-KW"/>
</dbReference>
<dbReference type="InterPro" id="IPR036875">
    <property type="entry name" value="Znf_CCHC_sf"/>
</dbReference>
<protein>
    <recommendedName>
        <fullName evidence="3">CCHC-type domain-containing protein</fullName>
    </recommendedName>
</protein>
<dbReference type="EMBL" id="JAMSHJ010000003">
    <property type="protein sequence ID" value="KAI5429721.1"/>
    <property type="molecule type" value="Genomic_DNA"/>
</dbReference>
<comment type="caution">
    <text evidence="4">The sequence shown here is derived from an EMBL/GenBank/DDBJ whole genome shotgun (WGS) entry which is preliminary data.</text>
</comment>
<accession>A0A9D4Y3R4</accession>
<evidence type="ECO:0000313" key="5">
    <source>
        <dbReference type="Proteomes" id="UP001058974"/>
    </source>
</evidence>
<feature type="compositionally biased region" description="Basic and acidic residues" evidence="2">
    <location>
        <begin position="209"/>
        <end position="234"/>
    </location>
</feature>